<feature type="domain" description="AAA+ ATPase" evidence="2">
    <location>
        <begin position="101"/>
        <end position="228"/>
    </location>
</feature>
<accession>A0AAE0JT56</accession>
<dbReference type="Proteomes" id="UP001287356">
    <property type="component" value="Unassembled WGS sequence"/>
</dbReference>
<dbReference type="PANTHER" id="PTHR46411">
    <property type="entry name" value="FAMILY ATPASE, PUTATIVE-RELATED"/>
    <property type="match status" value="1"/>
</dbReference>
<dbReference type="GO" id="GO:0016887">
    <property type="term" value="F:ATP hydrolysis activity"/>
    <property type="evidence" value="ECO:0007669"/>
    <property type="project" value="InterPro"/>
</dbReference>
<dbReference type="InterPro" id="IPR027417">
    <property type="entry name" value="P-loop_NTPase"/>
</dbReference>
<dbReference type="AlphaFoldDB" id="A0AAE0JT56"/>
<feature type="region of interest" description="Disordered" evidence="1">
    <location>
        <begin position="57"/>
        <end position="89"/>
    </location>
</feature>
<evidence type="ECO:0000259" key="2">
    <source>
        <dbReference type="SMART" id="SM00382"/>
    </source>
</evidence>
<sequence>MVCNSETVGFLLRNKLWVGILVSGLQPIRWRTDPYSRLQMPEEKKSLVRSLVMGFSAEGSRQRQHRQHEHRDHVDEDNDDGDKSDPESDADFDDFIVGKGKGLIFLLHGEPGLGKTLTAESVAESTRKPLYQVSTGDLDIDVKGLEDQLVKVFRLGLRWGAVVLLDEADVFMARRSSAELQRNSIVAVFLRMIEYYEGMLFLTTNRVEDFDPAFYNRVHVTIQYQNLGPSERQNIWRQHLARACKLNRNRDLWNEDAYRLLGSIDTNGRDIRNATRTATGIARSTDADLDITHVVAVMRNNLSGTQDLAGTGADLGNLDQVLGELMQLHEKLKSAVDVRKGL</sequence>
<reference evidence="3" key="1">
    <citation type="journal article" date="2023" name="Mol. Phylogenet. Evol.">
        <title>Genome-scale phylogeny and comparative genomics of the fungal order Sordariales.</title>
        <authorList>
            <person name="Hensen N."/>
            <person name="Bonometti L."/>
            <person name="Westerberg I."/>
            <person name="Brannstrom I.O."/>
            <person name="Guillou S."/>
            <person name="Cros-Aarteil S."/>
            <person name="Calhoun S."/>
            <person name="Haridas S."/>
            <person name="Kuo A."/>
            <person name="Mondo S."/>
            <person name="Pangilinan J."/>
            <person name="Riley R."/>
            <person name="LaButti K."/>
            <person name="Andreopoulos B."/>
            <person name="Lipzen A."/>
            <person name="Chen C."/>
            <person name="Yan M."/>
            <person name="Daum C."/>
            <person name="Ng V."/>
            <person name="Clum A."/>
            <person name="Steindorff A."/>
            <person name="Ohm R.A."/>
            <person name="Martin F."/>
            <person name="Silar P."/>
            <person name="Natvig D.O."/>
            <person name="Lalanne C."/>
            <person name="Gautier V."/>
            <person name="Ament-Velasquez S.L."/>
            <person name="Kruys A."/>
            <person name="Hutchinson M.I."/>
            <person name="Powell A.J."/>
            <person name="Barry K."/>
            <person name="Miller A.N."/>
            <person name="Grigoriev I.V."/>
            <person name="Debuchy R."/>
            <person name="Gladieux P."/>
            <person name="Hiltunen Thoren M."/>
            <person name="Johannesson H."/>
        </authorList>
    </citation>
    <scope>NUCLEOTIDE SEQUENCE</scope>
    <source>
        <strain evidence="3">CBS 958.72</strain>
    </source>
</reference>
<organism evidence="3 4">
    <name type="scientific">Lasiosphaeria ovina</name>
    <dbReference type="NCBI Taxonomy" id="92902"/>
    <lineage>
        <taxon>Eukaryota</taxon>
        <taxon>Fungi</taxon>
        <taxon>Dikarya</taxon>
        <taxon>Ascomycota</taxon>
        <taxon>Pezizomycotina</taxon>
        <taxon>Sordariomycetes</taxon>
        <taxon>Sordariomycetidae</taxon>
        <taxon>Sordariales</taxon>
        <taxon>Lasiosphaeriaceae</taxon>
        <taxon>Lasiosphaeria</taxon>
    </lineage>
</organism>
<dbReference type="Gene3D" id="3.40.50.300">
    <property type="entry name" value="P-loop containing nucleotide triphosphate hydrolases"/>
    <property type="match status" value="1"/>
</dbReference>
<keyword evidence="4" id="KW-1185">Reference proteome</keyword>
<reference evidence="3" key="2">
    <citation type="submission" date="2023-06" db="EMBL/GenBank/DDBJ databases">
        <authorList>
            <consortium name="Lawrence Berkeley National Laboratory"/>
            <person name="Haridas S."/>
            <person name="Hensen N."/>
            <person name="Bonometti L."/>
            <person name="Westerberg I."/>
            <person name="Brannstrom I.O."/>
            <person name="Guillou S."/>
            <person name="Cros-Aarteil S."/>
            <person name="Calhoun S."/>
            <person name="Kuo A."/>
            <person name="Mondo S."/>
            <person name="Pangilinan J."/>
            <person name="Riley R."/>
            <person name="Labutti K."/>
            <person name="Andreopoulos B."/>
            <person name="Lipzen A."/>
            <person name="Chen C."/>
            <person name="Yanf M."/>
            <person name="Daum C."/>
            <person name="Ng V."/>
            <person name="Clum A."/>
            <person name="Steindorff A."/>
            <person name="Ohm R."/>
            <person name="Martin F."/>
            <person name="Silar P."/>
            <person name="Natvig D."/>
            <person name="Lalanne C."/>
            <person name="Gautier V."/>
            <person name="Ament-Velasquez S.L."/>
            <person name="Kruys A."/>
            <person name="Hutchinson M.I."/>
            <person name="Powell A.J."/>
            <person name="Barry K."/>
            <person name="Miller A.N."/>
            <person name="Grigoriev I.V."/>
            <person name="Debuchy R."/>
            <person name="Gladieux P."/>
            <person name="Thoren M.H."/>
            <person name="Johannesson H."/>
        </authorList>
    </citation>
    <scope>NUCLEOTIDE SEQUENCE</scope>
    <source>
        <strain evidence="3">CBS 958.72</strain>
    </source>
</reference>
<name>A0AAE0JT56_9PEZI</name>
<dbReference type="PANTHER" id="PTHR46411:SF2">
    <property type="entry name" value="AAA+ ATPASE DOMAIN-CONTAINING PROTEIN"/>
    <property type="match status" value="1"/>
</dbReference>
<comment type="caution">
    <text evidence="3">The sequence shown here is derived from an EMBL/GenBank/DDBJ whole genome shotgun (WGS) entry which is preliminary data.</text>
</comment>
<keyword evidence="3" id="KW-0378">Hydrolase</keyword>
<protein>
    <submittedName>
        <fullName evidence="3">P-loop containing nucleoside triphosphate hydrolase protein</fullName>
    </submittedName>
</protein>
<gene>
    <name evidence="3" type="ORF">B0T24DRAFT_643348</name>
</gene>
<evidence type="ECO:0000256" key="1">
    <source>
        <dbReference type="SAM" id="MobiDB-lite"/>
    </source>
</evidence>
<proteinExistence type="predicted"/>
<dbReference type="InterPro" id="IPR003959">
    <property type="entry name" value="ATPase_AAA_core"/>
</dbReference>
<dbReference type="GO" id="GO:0005524">
    <property type="term" value="F:ATP binding"/>
    <property type="evidence" value="ECO:0007669"/>
    <property type="project" value="InterPro"/>
</dbReference>
<dbReference type="EMBL" id="JAULSN010000013">
    <property type="protein sequence ID" value="KAK3361017.1"/>
    <property type="molecule type" value="Genomic_DNA"/>
</dbReference>
<dbReference type="SMART" id="SM00382">
    <property type="entry name" value="AAA"/>
    <property type="match status" value="1"/>
</dbReference>
<evidence type="ECO:0000313" key="4">
    <source>
        <dbReference type="Proteomes" id="UP001287356"/>
    </source>
</evidence>
<dbReference type="InterPro" id="IPR003593">
    <property type="entry name" value="AAA+_ATPase"/>
</dbReference>
<evidence type="ECO:0000313" key="3">
    <source>
        <dbReference type="EMBL" id="KAK3361017.1"/>
    </source>
</evidence>
<dbReference type="SUPFAM" id="SSF52540">
    <property type="entry name" value="P-loop containing nucleoside triphosphate hydrolases"/>
    <property type="match status" value="1"/>
</dbReference>
<dbReference type="Pfam" id="PF00004">
    <property type="entry name" value="AAA"/>
    <property type="match status" value="1"/>
</dbReference>